<dbReference type="KEGG" id="tpx:Turpa_3242"/>
<feature type="domain" description="3-octaprenyl-4-hydroxybenzoate carboxy-lyase-like C-terminal" evidence="3">
    <location>
        <begin position="321"/>
        <end position="454"/>
    </location>
</feature>
<dbReference type="PATRIC" id="fig|869212.3.peg.3273"/>
<accession>I4B9C4</accession>
<organism evidence="4 5">
    <name type="scientific">Turneriella parva (strain ATCC BAA-1111 / DSM 21527 / NCTC 11395 / H)</name>
    <name type="common">Leptospira parva</name>
    <dbReference type="NCBI Taxonomy" id="869212"/>
    <lineage>
        <taxon>Bacteria</taxon>
        <taxon>Pseudomonadati</taxon>
        <taxon>Spirochaetota</taxon>
        <taxon>Spirochaetia</taxon>
        <taxon>Leptospirales</taxon>
        <taxon>Leptospiraceae</taxon>
        <taxon>Turneriella</taxon>
    </lineage>
</organism>
<dbReference type="Proteomes" id="UP000006048">
    <property type="component" value="Chromosome"/>
</dbReference>
<dbReference type="PANTHER" id="PTHR30108:SF7">
    <property type="entry name" value="3-POLYPRENYL-4-HYDROXYBENZOATE DECARBOXYLASE"/>
    <property type="match status" value="1"/>
</dbReference>
<dbReference type="Pfam" id="PF20695">
    <property type="entry name" value="UbiD_N"/>
    <property type="match status" value="1"/>
</dbReference>
<dbReference type="RefSeq" id="WP_014804381.1">
    <property type="nucleotide sequence ID" value="NC_018020.1"/>
</dbReference>
<dbReference type="InterPro" id="IPR002830">
    <property type="entry name" value="UbiD"/>
</dbReference>
<evidence type="ECO:0000259" key="1">
    <source>
        <dbReference type="Pfam" id="PF01977"/>
    </source>
</evidence>
<dbReference type="HOGENOM" id="CLU_023348_4_1_12"/>
<dbReference type="AlphaFoldDB" id="I4B9C4"/>
<protein>
    <submittedName>
        <fullName evidence="4">Carboxylyase-related protein</fullName>
    </submittedName>
</protein>
<dbReference type="EMBL" id="CP002959">
    <property type="protein sequence ID" value="AFM13881.1"/>
    <property type="molecule type" value="Genomic_DNA"/>
</dbReference>
<dbReference type="GO" id="GO:0005737">
    <property type="term" value="C:cytoplasm"/>
    <property type="evidence" value="ECO:0007669"/>
    <property type="project" value="TreeGrafter"/>
</dbReference>
<dbReference type="SUPFAM" id="SSF143968">
    <property type="entry name" value="UbiD C-terminal domain-like"/>
    <property type="match status" value="2"/>
</dbReference>
<evidence type="ECO:0000259" key="3">
    <source>
        <dbReference type="Pfam" id="PF20696"/>
    </source>
</evidence>
<dbReference type="STRING" id="869212.Turpa_3242"/>
<dbReference type="InterPro" id="IPR049381">
    <property type="entry name" value="UbiD-like_C"/>
</dbReference>
<evidence type="ECO:0000313" key="5">
    <source>
        <dbReference type="Proteomes" id="UP000006048"/>
    </source>
</evidence>
<dbReference type="Pfam" id="PF01977">
    <property type="entry name" value="UbiD"/>
    <property type="match status" value="1"/>
</dbReference>
<name>I4B9C4_TURPD</name>
<evidence type="ECO:0000313" key="4">
    <source>
        <dbReference type="EMBL" id="AFM13881.1"/>
    </source>
</evidence>
<dbReference type="PANTHER" id="PTHR30108">
    <property type="entry name" value="3-OCTAPRENYL-4-HYDROXYBENZOATE CARBOXY-LYASE-RELATED"/>
    <property type="match status" value="1"/>
</dbReference>
<dbReference type="Pfam" id="PF20696">
    <property type="entry name" value="UbiD_C"/>
    <property type="match status" value="1"/>
</dbReference>
<evidence type="ECO:0000259" key="2">
    <source>
        <dbReference type="Pfam" id="PF20695"/>
    </source>
</evidence>
<feature type="domain" description="3-octaprenyl-4-hydroxybenzoate carboxy-lyase-like N-terminal" evidence="2">
    <location>
        <begin position="11"/>
        <end position="86"/>
    </location>
</feature>
<gene>
    <name evidence="4" type="ordered locus">Turpa_3242</name>
</gene>
<keyword evidence="5" id="KW-1185">Reference proteome</keyword>
<dbReference type="OrthoDB" id="9809841at2"/>
<dbReference type="InterPro" id="IPR048304">
    <property type="entry name" value="UbiD_Rift_dom"/>
</dbReference>
<dbReference type="GO" id="GO:0016831">
    <property type="term" value="F:carboxy-lyase activity"/>
    <property type="evidence" value="ECO:0007669"/>
    <property type="project" value="InterPro"/>
</dbReference>
<proteinExistence type="predicted"/>
<feature type="domain" description="3-octaprenyl-4-hydroxybenzoate carboxy-lyase-like Rift-related" evidence="1">
    <location>
        <begin position="122"/>
        <end position="314"/>
    </location>
</feature>
<dbReference type="SUPFAM" id="SSF50475">
    <property type="entry name" value="FMN-binding split barrel"/>
    <property type="match status" value="1"/>
</dbReference>
<reference evidence="4 5" key="1">
    <citation type="submission" date="2012-06" db="EMBL/GenBank/DDBJ databases">
        <title>The complete chromosome of genome of Turneriella parva DSM 21527.</title>
        <authorList>
            <consortium name="US DOE Joint Genome Institute (JGI-PGF)"/>
            <person name="Lucas S."/>
            <person name="Han J."/>
            <person name="Lapidus A."/>
            <person name="Bruce D."/>
            <person name="Goodwin L."/>
            <person name="Pitluck S."/>
            <person name="Peters L."/>
            <person name="Kyrpides N."/>
            <person name="Mavromatis K."/>
            <person name="Ivanova N."/>
            <person name="Mikhailova N."/>
            <person name="Chertkov O."/>
            <person name="Detter J.C."/>
            <person name="Tapia R."/>
            <person name="Han C."/>
            <person name="Land M."/>
            <person name="Hauser L."/>
            <person name="Markowitz V."/>
            <person name="Cheng J.-F."/>
            <person name="Hugenholtz P."/>
            <person name="Woyke T."/>
            <person name="Wu D."/>
            <person name="Gronow S."/>
            <person name="Wellnitz S."/>
            <person name="Brambilla E."/>
            <person name="Klenk H.-P."/>
            <person name="Eisen J.A."/>
        </authorList>
    </citation>
    <scope>NUCLEOTIDE SEQUENCE [LARGE SCALE GENOMIC DNA]</scope>
    <source>
        <strain evidence="5">ATCC BAA-1111 / DSM 21527 / NCTC 11395 / H</strain>
    </source>
</reference>
<sequence length="609" mass="68278">MGYATLYDTVRDLEKHGRLIRVSEEIDSDLEMAAVHRRINAQQGPALFFENIKGRDFPAVSNLFGTGERSHFLFRDSFSAVREVLQLRKRPMSVLNPRTFFSAIKIGVLALPRPAIFAGSFDPVSITRVPVTKSWPKDGGNFVTLPLVYTEHPEHPGVMRSNLGMYRVQTSGNSYSDDQTMGIHYQLHRGIGIHHTAAAKMKQPLKVTVIVGGPPALMLAAVMPLPETISELIFASMLGRRMFRYRRRQGYLLSPQADFFIHGEISPNETLPEGPFGDHLGYYSLTHDFPVLRVKKILARRRHAIWPFTVVGRPPQEDSAFGRLIHELTDGLIENEIPGVRAVHAVDAAGVHPLLLAVGSERYMPYLAPQPREILTQANAILGFNQMSLAKYLFIAAEEGAARLSVHRVEEFLRYVLERLDFSRDLHFQTRTTMDTLDYSGGSLNEGSKLVLAAYGPKLRELATEIPARSISRYNFRDVKLAMPGVLAVRTTAFKDYKGSEFEMRTVASAARPLAEAGIALVVLVDDAEFAAQSLDNFLWVTFTRSDPARDIYGVEANVQHKHWGCKAPLIIDARVKHHHAGVLTEDPKVTQRIERFFRRDASLGKFSL</sequence>
<dbReference type="Gene3D" id="3.40.1670.10">
    <property type="entry name" value="UbiD C-terminal domain-like"/>
    <property type="match status" value="1"/>
</dbReference>
<dbReference type="InterPro" id="IPR049383">
    <property type="entry name" value="UbiD-like_N"/>
</dbReference>